<evidence type="ECO:0000259" key="7">
    <source>
        <dbReference type="PROSITE" id="PS51471"/>
    </source>
</evidence>
<evidence type="ECO:0000313" key="9">
    <source>
        <dbReference type="Proteomes" id="UP000319663"/>
    </source>
</evidence>
<gene>
    <name evidence="8" type="ORF">MPDQ_001192</name>
</gene>
<keyword evidence="4" id="KW-0560">Oxidoreductase</keyword>
<dbReference type="InterPro" id="IPR005123">
    <property type="entry name" value="Oxoglu/Fe-dep_dioxygenase_dom"/>
</dbReference>
<dbReference type="GO" id="GO:0005783">
    <property type="term" value="C:endoplasmic reticulum"/>
    <property type="evidence" value="ECO:0007669"/>
    <property type="project" value="TreeGrafter"/>
</dbReference>
<keyword evidence="9" id="KW-1185">Reference proteome</keyword>
<feature type="compositionally biased region" description="Low complexity" evidence="6">
    <location>
        <begin position="10"/>
        <end position="28"/>
    </location>
</feature>
<proteinExistence type="predicted"/>
<dbReference type="PANTHER" id="PTHR10869:SF236">
    <property type="entry name" value="PROLYL 4-HYDROXYLASE ALPHA SUBUNIT DOMAIN-CONTAINING PROTEIN"/>
    <property type="match status" value="1"/>
</dbReference>
<reference evidence="8 9" key="1">
    <citation type="submission" date="2019-06" db="EMBL/GenBank/DDBJ databases">
        <title>Wine fermentation using esterase from Monascus purpureus.</title>
        <authorList>
            <person name="Geng C."/>
            <person name="Zhang Y."/>
        </authorList>
    </citation>
    <scope>NUCLEOTIDE SEQUENCE [LARGE SCALE GENOMIC DNA]</scope>
    <source>
        <strain evidence="8">HQ1</strain>
    </source>
</reference>
<dbReference type="InterPro" id="IPR045054">
    <property type="entry name" value="P4HA-like"/>
</dbReference>
<feature type="region of interest" description="Disordered" evidence="6">
    <location>
        <begin position="1"/>
        <end position="39"/>
    </location>
</feature>
<dbReference type="GO" id="GO:0004656">
    <property type="term" value="F:procollagen-proline 4-dioxygenase activity"/>
    <property type="evidence" value="ECO:0007669"/>
    <property type="project" value="TreeGrafter"/>
</dbReference>
<protein>
    <recommendedName>
        <fullName evidence="7">Fe2OG dioxygenase domain-containing protein</fullName>
    </recommendedName>
</protein>
<keyword evidence="5" id="KW-0408">Iron</keyword>
<dbReference type="PANTHER" id="PTHR10869">
    <property type="entry name" value="PROLYL 4-HYDROXYLASE ALPHA SUBUNIT"/>
    <property type="match status" value="1"/>
</dbReference>
<evidence type="ECO:0000256" key="5">
    <source>
        <dbReference type="ARBA" id="ARBA00023004"/>
    </source>
</evidence>
<dbReference type="InterPro" id="IPR044862">
    <property type="entry name" value="Pro_4_hyd_alph_FE2OG_OXY"/>
</dbReference>
<evidence type="ECO:0000256" key="6">
    <source>
        <dbReference type="SAM" id="MobiDB-lite"/>
    </source>
</evidence>
<dbReference type="PROSITE" id="PS51471">
    <property type="entry name" value="FE2OG_OXY"/>
    <property type="match status" value="1"/>
</dbReference>
<keyword evidence="3" id="KW-0223">Dioxygenase</keyword>
<dbReference type="Pfam" id="PF13640">
    <property type="entry name" value="2OG-FeII_Oxy_3"/>
    <property type="match status" value="1"/>
</dbReference>
<feature type="domain" description="Fe2OG dioxygenase" evidence="7">
    <location>
        <begin position="177"/>
        <end position="289"/>
    </location>
</feature>
<comment type="cofactor">
    <cofactor evidence="1">
        <name>L-ascorbate</name>
        <dbReference type="ChEBI" id="CHEBI:38290"/>
    </cofactor>
</comment>
<dbReference type="Gene3D" id="2.60.120.620">
    <property type="entry name" value="q2cbj1_9rhob like domain"/>
    <property type="match status" value="1"/>
</dbReference>
<dbReference type="GO" id="GO:0031418">
    <property type="term" value="F:L-ascorbic acid binding"/>
    <property type="evidence" value="ECO:0007669"/>
    <property type="project" value="InterPro"/>
</dbReference>
<comment type="caution">
    <text evidence="8">The sequence shown here is derived from an EMBL/GenBank/DDBJ whole genome shotgun (WGS) entry which is preliminary data.</text>
</comment>
<evidence type="ECO:0000256" key="3">
    <source>
        <dbReference type="ARBA" id="ARBA00022964"/>
    </source>
</evidence>
<organism evidence="8 9">
    <name type="scientific">Monascus purpureus</name>
    <name type="common">Red mold</name>
    <name type="synonym">Monascus anka</name>
    <dbReference type="NCBI Taxonomy" id="5098"/>
    <lineage>
        <taxon>Eukaryota</taxon>
        <taxon>Fungi</taxon>
        <taxon>Dikarya</taxon>
        <taxon>Ascomycota</taxon>
        <taxon>Pezizomycotina</taxon>
        <taxon>Eurotiomycetes</taxon>
        <taxon>Eurotiomycetidae</taxon>
        <taxon>Eurotiales</taxon>
        <taxon>Aspergillaceae</taxon>
        <taxon>Monascus</taxon>
    </lineage>
</organism>
<dbReference type="SMART" id="SM00702">
    <property type="entry name" value="P4Hc"/>
    <property type="match status" value="1"/>
</dbReference>
<evidence type="ECO:0000313" key="8">
    <source>
        <dbReference type="EMBL" id="TQB75990.1"/>
    </source>
</evidence>
<evidence type="ECO:0000256" key="2">
    <source>
        <dbReference type="ARBA" id="ARBA00022723"/>
    </source>
</evidence>
<sequence>MPPKSKSKPQKQQQQQPNKTNPPKSQPQQTPPWPSLRPLLPSTSLSITPAIPNQIYLIRNFFLPALCKNYIHFLSSLPLITTPSKPKRGEAVRVNDRFQVEDGRFARMLWEVGGLQDVVGRYLEEEDERNIDGDNKETGVDRVNREDKDEGGNGNEEQIRRKRKRNARVLFGGEPLGLNPNIRVYRYSKGQFFAKHYDDSNTLLFPTESNKTVPARTTWTLLIYLSSCEGGETVFYPEPTRENRNPAPVAFAPETGLALLHRHGERCLLHEGMVVTGGEKWVLRSDLVVARS</sequence>
<evidence type="ECO:0000256" key="1">
    <source>
        <dbReference type="ARBA" id="ARBA00001961"/>
    </source>
</evidence>
<feature type="compositionally biased region" description="Basic and acidic residues" evidence="6">
    <location>
        <begin position="130"/>
        <end position="151"/>
    </location>
</feature>
<name>A0A507R540_MONPU</name>
<dbReference type="OrthoDB" id="69177at2759"/>
<feature type="region of interest" description="Disordered" evidence="6">
    <location>
        <begin position="129"/>
        <end position="161"/>
    </location>
</feature>
<evidence type="ECO:0000256" key="4">
    <source>
        <dbReference type="ARBA" id="ARBA00023002"/>
    </source>
</evidence>
<dbReference type="Proteomes" id="UP000319663">
    <property type="component" value="Unassembled WGS sequence"/>
</dbReference>
<dbReference type="InterPro" id="IPR006620">
    <property type="entry name" value="Pro_4_hyd_alph"/>
</dbReference>
<dbReference type="AlphaFoldDB" id="A0A507R540"/>
<accession>A0A507R540</accession>
<dbReference type="EMBL" id="VIFY01000013">
    <property type="protein sequence ID" value="TQB75990.1"/>
    <property type="molecule type" value="Genomic_DNA"/>
</dbReference>
<dbReference type="GO" id="GO:0005506">
    <property type="term" value="F:iron ion binding"/>
    <property type="evidence" value="ECO:0007669"/>
    <property type="project" value="InterPro"/>
</dbReference>
<keyword evidence="2" id="KW-0479">Metal-binding</keyword>